<keyword evidence="1" id="KW-0732">Signal</keyword>
<dbReference type="Proteomes" id="UP000012073">
    <property type="component" value="Unassembled WGS sequence"/>
</dbReference>
<gene>
    <name evidence="2" type="ORF">CHC_T00004971001</name>
</gene>
<evidence type="ECO:0000313" key="3">
    <source>
        <dbReference type="Proteomes" id="UP000012073"/>
    </source>
</evidence>
<reference evidence="3" key="1">
    <citation type="journal article" date="2013" name="Proc. Natl. Acad. Sci. U.S.A.">
        <title>Genome structure and metabolic features in the red seaweed Chondrus crispus shed light on evolution of the Archaeplastida.</title>
        <authorList>
            <person name="Collen J."/>
            <person name="Porcel B."/>
            <person name="Carre W."/>
            <person name="Ball S.G."/>
            <person name="Chaparro C."/>
            <person name="Tonon T."/>
            <person name="Barbeyron T."/>
            <person name="Michel G."/>
            <person name="Noel B."/>
            <person name="Valentin K."/>
            <person name="Elias M."/>
            <person name="Artiguenave F."/>
            <person name="Arun A."/>
            <person name="Aury J.M."/>
            <person name="Barbosa-Neto J.F."/>
            <person name="Bothwell J.H."/>
            <person name="Bouget F.Y."/>
            <person name="Brillet L."/>
            <person name="Cabello-Hurtado F."/>
            <person name="Capella-Gutierrez S."/>
            <person name="Charrier B."/>
            <person name="Cladiere L."/>
            <person name="Cock J.M."/>
            <person name="Coelho S.M."/>
            <person name="Colleoni C."/>
            <person name="Czjzek M."/>
            <person name="Da Silva C."/>
            <person name="Delage L."/>
            <person name="Denoeud F."/>
            <person name="Deschamps P."/>
            <person name="Dittami S.M."/>
            <person name="Gabaldon T."/>
            <person name="Gachon C.M."/>
            <person name="Groisillier A."/>
            <person name="Herve C."/>
            <person name="Jabbari K."/>
            <person name="Katinka M."/>
            <person name="Kloareg B."/>
            <person name="Kowalczyk N."/>
            <person name="Labadie K."/>
            <person name="Leblanc C."/>
            <person name="Lopez P.J."/>
            <person name="McLachlan D.H."/>
            <person name="Meslet-Cladiere L."/>
            <person name="Moustafa A."/>
            <person name="Nehr Z."/>
            <person name="Nyvall Collen P."/>
            <person name="Panaud O."/>
            <person name="Partensky F."/>
            <person name="Poulain J."/>
            <person name="Rensing S.A."/>
            <person name="Rousvoal S."/>
            <person name="Samson G."/>
            <person name="Symeonidi A."/>
            <person name="Weissenbach J."/>
            <person name="Zambounis A."/>
            <person name="Wincker P."/>
            <person name="Boyen C."/>
        </authorList>
    </citation>
    <scope>NUCLEOTIDE SEQUENCE [LARGE SCALE GENOMIC DNA]</scope>
    <source>
        <strain evidence="3">cv. Stackhouse</strain>
    </source>
</reference>
<evidence type="ECO:0000256" key="1">
    <source>
        <dbReference type="SAM" id="SignalP"/>
    </source>
</evidence>
<keyword evidence="3" id="KW-1185">Reference proteome</keyword>
<accession>R7QHR0</accession>
<feature type="chain" id="PRO_5004443352" evidence="1">
    <location>
        <begin position="25"/>
        <end position="182"/>
    </location>
</feature>
<protein>
    <submittedName>
        <fullName evidence="2">Uncharacterized protein</fullName>
    </submittedName>
</protein>
<dbReference type="KEGG" id="ccp:CHC_T00004971001"/>
<dbReference type="Gramene" id="CDF36981">
    <property type="protein sequence ID" value="CDF36981"/>
    <property type="gene ID" value="CHC_T00004971001"/>
</dbReference>
<dbReference type="RefSeq" id="XP_005716800.1">
    <property type="nucleotide sequence ID" value="XM_005716743.1"/>
</dbReference>
<evidence type="ECO:0000313" key="2">
    <source>
        <dbReference type="EMBL" id="CDF36981.1"/>
    </source>
</evidence>
<feature type="signal peptide" evidence="1">
    <location>
        <begin position="1"/>
        <end position="24"/>
    </location>
</feature>
<sequence length="182" mass="20577">MALHTPKTVVVLFVFLFLTSKVSASPRSGCRLRGCTGTVFKIKDSDLSLGSFSKARCGGDCNKYRICRGRARCRIKTRTEVTWNEMLALERFANGEESIFNWTSRDAEAGATLSRMSVFSESIIKLKAAPVGKCNCRCREKYRDRCPRTPRASSTARQMFGTSLSRDPEERRIQRIKAYNNL</sequence>
<proteinExistence type="predicted"/>
<dbReference type="AlphaFoldDB" id="R7QHR0"/>
<dbReference type="EMBL" id="HG001808">
    <property type="protein sequence ID" value="CDF36981.1"/>
    <property type="molecule type" value="Genomic_DNA"/>
</dbReference>
<organism evidence="2 3">
    <name type="scientific">Chondrus crispus</name>
    <name type="common">Carrageen Irish moss</name>
    <name type="synonym">Polymorpha crispa</name>
    <dbReference type="NCBI Taxonomy" id="2769"/>
    <lineage>
        <taxon>Eukaryota</taxon>
        <taxon>Rhodophyta</taxon>
        <taxon>Florideophyceae</taxon>
        <taxon>Rhodymeniophycidae</taxon>
        <taxon>Gigartinales</taxon>
        <taxon>Gigartinaceae</taxon>
        <taxon>Chondrus</taxon>
    </lineage>
</organism>
<dbReference type="GeneID" id="17324511"/>
<name>R7QHR0_CHOCR</name>